<dbReference type="KEGG" id="tle:Tlet_0490"/>
<dbReference type="STRING" id="416591.Tlet_0490"/>
<protein>
    <submittedName>
        <fullName evidence="1">Uncharacterized protein</fullName>
    </submittedName>
</protein>
<reference evidence="1 2" key="2">
    <citation type="journal article" date="2009" name="Proc. Natl. Acad. Sci. U.S.A.">
        <title>On the chimeric nature, thermophilic origin, and phylogenetic placement of the Thermotogales.</title>
        <authorList>
            <person name="Zhaxybayeva O."/>
            <person name="Swithers K.S."/>
            <person name="Lapierre P."/>
            <person name="Fournier G.P."/>
            <person name="Bickhart D.M."/>
            <person name="DeBoy R.T."/>
            <person name="Nelson K.E."/>
            <person name="Nesbo C.L."/>
            <person name="Doolittle W.F."/>
            <person name="Gogarten J.P."/>
            <person name="Noll K.M."/>
        </authorList>
    </citation>
    <scope>NUCLEOTIDE SEQUENCE [LARGE SCALE GENOMIC DNA]</scope>
    <source>
        <strain evidence="2">ATCC BAA-301 / DSM 14385 / NBRC 107922 / TMO</strain>
    </source>
</reference>
<dbReference type="HOGENOM" id="CLU_1968656_0_0_0"/>
<gene>
    <name evidence="1" type="ordered locus">Tlet_0490</name>
</gene>
<accession>A8F4H3</accession>
<dbReference type="Proteomes" id="UP000002016">
    <property type="component" value="Chromosome"/>
</dbReference>
<evidence type="ECO:0000313" key="1">
    <source>
        <dbReference type="EMBL" id="ABV33057.1"/>
    </source>
</evidence>
<organism evidence="1 2">
    <name type="scientific">Pseudothermotoga lettingae (strain ATCC BAA-301 / DSM 14385 / NBRC 107922 / TMO)</name>
    <name type="common">Thermotoga lettingae</name>
    <dbReference type="NCBI Taxonomy" id="416591"/>
    <lineage>
        <taxon>Bacteria</taxon>
        <taxon>Thermotogati</taxon>
        <taxon>Thermotogota</taxon>
        <taxon>Thermotogae</taxon>
        <taxon>Thermotogales</taxon>
        <taxon>Thermotogaceae</taxon>
        <taxon>Pseudothermotoga</taxon>
    </lineage>
</organism>
<dbReference type="EMBL" id="CP000812">
    <property type="protein sequence ID" value="ABV33057.1"/>
    <property type="molecule type" value="Genomic_DNA"/>
</dbReference>
<dbReference type="AlphaFoldDB" id="A8F4H3"/>
<name>A8F4H3_PSELT</name>
<proteinExistence type="predicted"/>
<reference evidence="1 2" key="1">
    <citation type="submission" date="2007-08" db="EMBL/GenBank/DDBJ databases">
        <title>Complete sequence of Thermotoga lettingae TMO.</title>
        <authorList>
            <consortium name="US DOE Joint Genome Institute"/>
            <person name="Copeland A."/>
            <person name="Lucas S."/>
            <person name="Lapidus A."/>
            <person name="Barry K."/>
            <person name="Glavina del Rio T."/>
            <person name="Dalin E."/>
            <person name="Tice H."/>
            <person name="Pitluck S."/>
            <person name="Foster B."/>
            <person name="Bruce D."/>
            <person name="Schmutz J."/>
            <person name="Larimer F."/>
            <person name="Land M."/>
            <person name="Hauser L."/>
            <person name="Kyrpides N."/>
            <person name="Mikhailova N."/>
            <person name="Nelson K."/>
            <person name="Gogarten J.P."/>
            <person name="Noll K."/>
            <person name="Richardson P."/>
        </authorList>
    </citation>
    <scope>NUCLEOTIDE SEQUENCE [LARGE SCALE GENOMIC DNA]</scope>
    <source>
        <strain evidence="2">ATCC BAA-301 / DSM 14385 / NBRC 107922 / TMO</strain>
    </source>
</reference>
<dbReference type="RefSeq" id="WP_012002538.1">
    <property type="nucleotide sequence ID" value="NC_009828.1"/>
</dbReference>
<keyword evidence="2" id="KW-1185">Reference proteome</keyword>
<sequence length="127" mass="14594" precursor="true">MFWVKILVFIIISILLVKIAKKPVSSEKNIRESLINSGWKCCAGVKSGKTWIGLYRKSFQKKIVLICENSLNFADVKKAVVMALLSNTRLIKLYCSEITPHAQKALNKLSKTKKLHRIKFVQEERFL</sequence>
<evidence type="ECO:0000313" key="2">
    <source>
        <dbReference type="Proteomes" id="UP000002016"/>
    </source>
</evidence>